<dbReference type="GeneID" id="40332896"/>
<comment type="caution">
    <text evidence="1">The sequence shown here is derived from an EMBL/GenBank/DDBJ whole genome shotgun (WGS) entry which is preliminary data.</text>
</comment>
<proteinExistence type="predicted"/>
<gene>
    <name evidence="1" type="ORF">TraAM80_08963</name>
</gene>
<sequence length="131" mass="14900">MGGNSCREMMNPYAVNTPLMAVCVTSLLFNSVQGGTLRSSNVYNNFIVLYMLGFSTGMLDGSSAAVMRREAWPFGLFLLYIRPKCAASVHEAPFSRLHTLRHRGTYMTYHALQWYRETTYFEDAMEDDKDS</sequence>
<accession>A0A422MY14</accession>
<reference evidence="1 2" key="1">
    <citation type="journal article" date="2018" name="BMC Genomics">
        <title>Genomic comparison of Trypanosoma conorhini and Trypanosoma rangeli to Trypanosoma cruzi strains of high and low virulence.</title>
        <authorList>
            <person name="Bradwell K.R."/>
            <person name="Koparde V.N."/>
            <person name="Matveyev A.V."/>
            <person name="Serrano M.G."/>
            <person name="Alves J.M."/>
            <person name="Parikh H."/>
            <person name="Huang B."/>
            <person name="Lee V."/>
            <person name="Espinosa-Alvarez O."/>
            <person name="Ortiz P.A."/>
            <person name="Costa-Martins A.G."/>
            <person name="Teixeira M.M."/>
            <person name="Buck G.A."/>
        </authorList>
    </citation>
    <scope>NUCLEOTIDE SEQUENCE [LARGE SCALE GENOMIC DNA]</scope>
    <source>
        <strain evidence="1 2">AM80</strain>
    </source>
</reference>
<name>A0A422MY14_TRYRA</name>
<protein>
    <submittedName>
        <fullName evidence="1">Uncharacterized protein</fullName>
    </submittedName>
</protein>
<dbReference type="Proteomes" id="UP000283634">
    <property type="component" value="Unassembled WGS sequence"/>
</dbReference>
<organism evidence="1 2">
    <name type="scientific">Trypanosoma rangeli</name>
    <dbReference type="NCBI Taxonomy" id="5698"/>
    <lineage>
        <taxon>Eukaryota</taxon>
        <taxon>Discoba</taxon>
        <taxon>Euglenozoa</taxon>
        <taxon>Kinetoplastea</taxon>
        <taxon>Metakinetoplastina</taxon>
        <taxon>Trypanosomatida</taxon>
        <taxon>Trypanosomatidae</taxon>
        <taxon>Trypanosoma</taxon>
        <taxon>Herpetosoma</taxon>
    </lineage>
</organism>
<dbReference type="VEuPathDB" id="TriTrypDB:TRSC58_01274"/>
<dbReference type="AlphaFoldDB" id="A0A422MY14"/>
<dbReference type="RefSeq" id="XP_029234457.1">
    <property type="nucleotide sequence ID" value="XM_029385676.1"/>
</dbReference>
<keyword evidence="2" id="KW-1185">Reference proteome</keyword>
<evidence type="ECO:0000313" key="2">
    <source>
        <dbReference type="Proteomes" id="UP000283634"/>
    </source>
</evidence>
<evidence type="ECO:0000313" key="1">
    <source>
        <dbReference type="EMBL" id="RNE98087.1"/>
    </source>
</evidence>
<dbReference type="EMBL" id="MKGL01000494">
    <property type="protein sequence ID" value="RNE98087.1"/>
    <property type="molecule type" value="Genomic_DNA"/>
</dbReference>
<dbReference type="OrthoDB" id="268873at2759"/>